<dbReference type="GO" id="GO:0008270">
    <property type="term" value="F:zinc ion binding"/>
    <property type="evidence" value="ECO:0007669"/>
    <property type="project" value="InterPro"/>
</dbReference>
<reference evidence="3" key="1">
    <citation type="submission" date="2010-08" db="EMBL/GenBank/DDBJ databases">
        <authorList>
            <person name="Muzny D."/>
            <person name="Qin X."/>
            <person name="Buhay C."/>
            <person name="Dugan-Rocha S."/>
            <person name="Ding Y."/>
            <person name="Chen G."/>
            <person name="Hawes A."/>
            <person name="Holder M."/>
            <person name="Jhangiani S."/>
            <person name="Johnson A."/>
            <person name="Khan Z."/>
            <person name="Li Z."/>
            <person name="Liu W."/>
            <person name="Liu X."/>
            <person name="Perez L."/>
            <person name="Shen H."/>
            <person name="Wang Q."/>
            <person name="Watt J."/>
            <person name="Xi L."/>
            <person name="Xin Y."/>
            <person name="Zhou J."/>
            <person name="Deng J."/>
            <person name="Jiang H."/>
            <person name="Liu Y."/>
            <person name="Qu J."/>
            <person name="Song X.-Z."/>
            <person name="Zhang L."/>
            <person name="Villasana D."/>
            <person name="Johnson A."/>
            <person name="Liu J."/>
            <person name="Liyanage D."/>
            <person name="Lorensuhewa L."/>
            <person name="Robinson T."/>
            <person name="Song A."/>
            <person name="Song B.-B."/>
            <person name="Dinh H."/>
            <person name="Thornton R."/>
            <person name="Coyle M."/>
            <person name="Francisco L."/>
            <person name="Jackson L."/>
            <person name="Javaid M."/>
            <person name="Korchina V."/>
            <person name="Kovar C."/>
            <person name="Mata R."/>
            <person name="Mathew T."/>
            <person name="Ngo R."/>
            <person name="Nguyen L."/>
            <person name="Nguyen N."/>
            <person name="Okwuonu G."/>
            <person name="Ongeri F."/>
            <person name="Pham C."/>
            <person name="Simmons D."/>
            <person name="Wilczek-Boney K."/>
            <person name="Hale W."/>
            <person name="Jakkamsetti A."/>
            <person name="Pham P."/>
            <person name="Ruth R."/>
            <person name="San Lucas F."/>
            <person name="Warren J."/>
            <person name="Zhang J."/>
            <person name="Zhao Z."/>
            <person name="Zhou C."/>
            <person name="Zhu D."/>
            <person name="Lee S."/>
            <person name="Bess C."/>
            <person name="Blankenburg K."/>
            <person name="Forbes L."/>
            <person name="Fu Q."/>
            <person name="Gubbala S."/>
            <person name="Hirani K."/>
            <person name="Jayaseelan J.C."/>
            <person name="Lara F."/>
            <person name="Munidasa M."/>
            <person name="Palculict T."/>
            <person name="Patil S."/>
            <person name="Pu L.-L."/>
            <person name="Saada N."/>
            <person name="Tang L."/>
            <person name="Weissenberger G."/>
            <person name="Zhu Y."/>
            <person name="Hemphill L."/>
            <person name="Shang Y."/>
            <person name="Youmans B."/>
            <person name="Ayvaz T."/>
            <person name="Ross M."/>
            <person name="Santibanez J."/>
            <person name="Aqrawi P."/>
            <person name="Gross S."/>
            <person name="Joshi V."/>
            <person name="Fowler G."/>
            <person name="Nazareth L."/>
            <person name="Reid J."/>
            <person name="Worley K."/>
            <person name="Petrosino J."/>
            <person name="Highlander S."/>
            <person name="Gibbs R."/>
        </authorList>
    </citation>
    <scope>NUCLEOTIDE SEQUENCE [LARGE SCALE GENOMIC DNA]</scope>
    <source>
        <strain evidence="3">DSM 15272</strain>
    </source>
</reference>
<comment type="caution">
    <text evidence="3">The sequence shown here is derived from an EMBL/GenBank/DDBJ whole genome shotgun (WGS) entry which is preliminary data.</text>
</comment>
<evidence type="ECO:0000259" key="2">
    <source>
        <dbReference type="SMART" id="SM00507"/>
    </source>
</evidence>
<dbReference type="GO" id="GO:0004519">
    <property type="term" value="F:endonuclease activity"/>
    <property type="evidence" value="ECO:0007669"/>
    <property type="project" value="InterPro"/>
</dbReference>
<comment type="similarity">
    <text evidence="1">Belongs to the Rv1128c/1148c/1588c/1702c/1945/3466 family.</text>
</comment>
<evidence type="ECO:0000313" key="3">
    <source>
        <dbReference type="EMBL" id="EFQ83388.1"/>
    </source>
</evidence>
<dbReference type="InterPro" id="IPR003615">
    <property type="entry name" value="HNH_nuc"/>
</dbReference>
<dbReference type="STRING" id="585531.HMPREF0063_11661"/>
<gene>
    <name evidence="3" type="ORF">HMPREF0063_11661</name>
</gene>
<dbReference type="InterPro" id="IPR003870">
    <property type="entry name" value="DUF222"/>
</dbReference>
<dbReference type="RefSeq" id="WP_007079003.1">
    <property type="nucleotide sequence ID" value="NZ_CM001024.1"/>
</dbReference>
<evidence type="ECO:0000256" key="1">
    <source>
        <dbReference type="ARBA" id="ARBA00023450"/>
    </source>
</evidence>
<keyword evidence="4" id="KW-1185">Reference proteome</keyword>
<feature type="domain" description="HNH nuclease" evidence="2">
    <location>
        <begin position="308"/>
        <end position="359"/>
    </location>
</feature>
<dbReference type="SMART" id="SM00507">
    <property type="entry name" value="HNHc"/>
    <property type="match status" value="1"/>
</dbReference>
<dbReference type="OrthoDB" id="3741440at2"/>
<dbReference type="Pfam" id="PF02720">
    <property type="entry name" value="DUF222"/>
    <property type="match status" value="1"/>
</dbReference>
<dbReference type="GO" id="GO:0003676">
    <property type="term" value="F:nucleic acid binding"/>
    <property type="evidence" value="ECO:0007669"/>
    <property type="project" value="InterPro"/>
</dbReference>
<proteinExistence type="inferred from homology"/>
<name>E2SCA2_9ACTN</name>
<dbReference type="Proteomes" id="UP000003111">
    <property type="component" value="Unassembled WGS sequence"/>
</dbReference>
<sequence length="423" mass="45989">MDSGTIVDTLRTVAGALSGGDDREVLVAIQTAQDALDAAKVHHLAALQRSAGHELDGASAMTTWTRRHLRLPALTTRQLLAAEATLRELPAVAAAAEAGRIRVEHVAVFTYGIRHIGRQIIVEAEPWLLDVALACEPVELRRVMRQLREAVFPDQLDQAWADGMDKEDLTVSPVPMGWHVNGFLSTVTGAKLKAVLDSIAAPTDAEDTRTGPERRVDALDTLLSTVLDAGLPSDKGIRPHLSVIVGADTLAGAGSPARLAGFDSIGPQLLSYLGCVSDVTGILASGDGELPQARILNVGRTQRLATLKQRRAIIARQDGVCAAPGCTNTHLEIHHSTWWEHGGRTDLDEMIGLCVRCHHLVHRELLRVTPDGRGQFDFTTRDHRPARRAYRQRLAAHRETTRIRRTLAGIQARRATHDAPLRV</sequence>
<accession>E2SCA2</accession>
<dbReference type="InterPro" id="IPR002711">
    <property type="entry name" value="HNH"/>
</dbReference>
<protein>
    <recommendedName>
        <fullName evidence="2">HNH nuclease domain-containing protein</fullName>
    </recommendedName>
</protein>
<dbReference type="EMBL" id="ACLF03000005">
    <property type="protein sequence ID" value="EFQ83388.1"/>
    <property type="molecule type" value="Genomic_DNA"/>
</dbReference>
<dbReference type="eggNOG" id="COG1403">
    <property type="taxonomic scope" value="Bacteria"/>
</dbReference>
<dbReference type="Pfam" id="PF01844">
    <property type="entry name" value="HNH"/>
    <property type="match status" value="1"/>
</dbReference>
<dbReference type="Gene3D" id="1.10.30.50">
    <property type="match status" value="1"/>
</dbReference>
<dbReference type="AlphaFoldDB" id="E2SCA2"/>
<dbReference type="CDD" id="cd00085">
    <property type="entry name" value="HNHc"/>
    <property type="match status" value="1"/>
</dbReference>
<evidence type="ECO:0000313" key="4">
    <source>
        <dbReference type="Proteomes" id="UP000003111"/>
    </source>
</evidence>
<dbReference type="HOGENOM" id="CLU_643460_0_0_11"/>
<organism evidence="3 4">
    <name type="scientific">Aeromicrobium marinum DSM 15272</name>
    <dbReference type="NCBI Taxonomy" id="585531"/>
    <lineage>
        <taxon>Bacteria</taxon>
        <taxon>Bacillati</taxon>
        <taxon>Actinomycetota</taxon>
        <taxon>Actinomycetes</taxon>
        <taxon>Propionibacteriales</taxon>
        <taxon>Nocardioidaceae</taxon>
        <taxon>Aeromicrobium</taxon>
    </lineage>
</organism>